<dbReference type="OrthoDB" id="1393670at2759"/>
<evidence type="ECO:0000313" key="5">
    <source>
        <dbReference type="Proteomes" id="UP000327013"/>
    </source>
</evidence>
<gene>
    <name evidence="4" type="ORF">FH972_026883</name>
</gene>
<dbReference type="PROSITE" id="PS00061">
    <property type="entry name" value="ADH_SHORT"/>
    <property type="match status" value="1"/>
</dbReference>
<dbReference type="Pfam" id="PF13561">
    <property type="entry name" value="adh_short_C2"/>
    <property type="match status" value="1"/>
</dbReference>
<name>A0A5N6L5B2_9ROSI</name>
<keyword evidence="5" id="KW-1185">Reference proteome</keyword>
<dbReference type="GO" id="GO:0016491">
    <property type="term" value="F:oxidoreductase activity"/>
    <property type="evidence" value="ECO:0007669"/>
    <property type="project" value="UniProtKB-KW"/>
</dbReference>
<dbReference type="PANTHER" id="PTHR43618">
    <property type="entry name" value="7-ALPHA-HYDROXYSTEROID DEHYDROGENASE"/>
    <property type="match status" value="1"/>
</dbReference>
<dbReference type="SUPFAM" id="SSF51735">
    <property type="entry name" value="NAD(P)-binding Rossmann-fold domains"/>
    <property type="match status" value="1"/>
</dbReference>
<comment type="similarity">
    <text evidence="1">Belongs to the short-chain dehydrogenases/reductases (SDR) family.</text>
</comment>
<dbReference type="PRINTS" id="PR00081">
    <property type="entry name" value="GDHRDH"/>
</dbReference>
<keyword evidence="3" id="KW-0560">Oxidoreductase</keyword>
<dbReference type="InterPro" id="IPR036291">
    <property type="entry name" value="NAD(P)-bd_dom_sf"/>
</dbReference>
<dbReference type="InterPro" id="IPR020904">
    <property type="entry name" value="Sc_DH/Rdtase_CS"/>
</dbReference>
<protein>
    <recommendedName>
        <fullName evidence="6">Gluconate 5-dehydrogenase</fullName>
    </recommendedName>
</protein>
<evidence type="ECO:0008006" key="6">
    <source>
        <dbReference type="Google" id="ProtNLM"/>
    </source>
</evidence>
<dbReference type="AlphaFoldDB" id="A0A5N6L5B2"/>
<sequence length="281" mass="28774">MADYDIQIGSFESLFSLEGKVAVVTGGSRGLGLSGAAGLLKAGCSKVYITSRKAKACEEACALLNKMDGLRPGAKAISVPADSSTVKGIEGLVAEVSKTTDHVDILFANAGATWGAPFEQHDDKAFSKVMDLNVKAVFFCAQKFQSLLTAKATKLNPSRVIATASVAGIGIGSTGANSTPAYSASKAAVAHLIRHLAVDLGPKHILCNAIAPGFFPTKMANGLMESLGGTESLEKGNPAGRLGTPADIAGTLVYLCGRGAGHVNGALVQIDGGKVWARSEL</sequence>
<keyword evidence="2" id="KW-0521">NADP</keyword>
<reference evidence="4 5" key="1">
    <citation type="submission" date="2019-06" db="EMBL/GenBank/DDBJ databases">
        <title>A chromosomal-level reference genome of Carpinus fangiana (Coryloideae, Betulaceae).</title>
        <authorList>
            <person name="Yang X."/>
            <person name="Wang Z."/>
            <person name="Zhang L."/>
            <person name="Hao G."/>
            <person name="Liu J."/>
            <person name="Yang Y."/>
        </authorList>
    </citation>
    <scope>NUCLEOTIDE SEQUENCE [LARGE SCALE GENOMIC DNA]</scope>
    <source>
        <strain evidence="4">Cfa_2016G</strain>
        <tissue evidence="4">Leaf</tissue>
    </source>
</reference>
<evidence type="ECO:0000256" key="2">
    <source>
        <dbReference type="ARBA" id="ARBA00022857"/>
    </source>
</evidence>
<proteinExistence type="inferred from homology"/>
<organism evidence="4 5">
    <name type="scientific">Carpinus fangiana</name>
    <dbReference type="NCBI Taxonomy" id="176857"/>
    <lineage>
        <taxon>Eukaryota</taxon>
        <taxon>Viridiplantae</taxon>
        <taxon>Streptophyta</taxon>
        <taxon>Embryophyta</taxon>
        <taxon>Tracheophyta</taxon>
        <taxon>Spermatophyta</taxon>
        <taxon>Magnoliopsida</taxon>
        <taxon>eudicotyledons</taxon>
        <taxon>Gunneridae</taxon>
        <taxon>Pentapetalae</taxon>
        <taxon>rosids</taxon>
        <taxon>fabids</taxon>
        <taxon>Fagales</taxon>
        <taxon>Betulaceae</taxon>
        <taxon>Carpinus</taxon>
    </lineage>
</organism>
<dbReference type="PANTHER" id="PTHR43618:SF12">
    <property type="entry name" value="OXIDOREDUCTASE, SHORT-CHAIN DEHYDROGENASE_REDUCTASE FAMILY (AFU_ORTHOLOGUE AFUA_1G14540)"/>
    <property type="match status" value="1"/>
</dbReference>
<dbReference type="InterPro" id="IPR052178">
    <property type="entry name" value="Sec_Metab_Biosynth_SDR"/>
</dbReference>
<evidence type="ECO:0000256" key="3">
    <source>
        <dbReference type="ARBA" id="ARBA00023002"/>
    </source>
</evidence>
<evidence type="ECO:0000313" key="4">
    <source>
        <dbReference type="EMBL" id="KAB8976005.1"/>
    </source>
</evidence>
<accession>A0A5N6L5B2</accession>
<dbReference type="InterPro" id="IPR002347">
    <property type="entry name" value="SDR_fam"/>
</dbReference>
<dbReference type="FunFam" id="3.40.50.720:FF:000084">
    <property type="entry name" value="Short-chain dehydrogenase reductase"/>
    <property type="match status" value="1"/>
</dbReference>
<comment type="caution">
    <text evidence="4">The sequence shown here is derived from an EMBL/GenBank/DDBJ whole genome shotgun (WGS) entry which is preliminary data.</text>
</comment>
<evidence type="ECO:0000256" key="1">
    <source>
        <dbReference type="ARBA" id="ARBA00006484"/>
    </source>
</evidence>
<dbReference type="Proteomes" id="UP000327013">
    <property type="component" value="Unassembled WGS sequence"/>
</dbReference>
<dbReference type="EMBL" id="VIBQ01000136">
    <property type="protein sequence ID" value="KAB8976005.1"/>
    <property type="molecule type" value="Genomic_DNA"/>
</dbReference>
<dbReference type="Gene3D" id="3.40.50.720">
    <property type="entry name" value="NAD(P)-binding Rossmann-like Domain"/>
    <property type="match status" value="1"/>
</dbReference>